<dbReference type="InterPro" id="IPR040423">
    <property type="entry name" value="PEA_transferase"/>
</dbReference>
<feature type="transmembrane region" description="Helical" evidence="7">
    <location>
        <begin position="150"/>
        <end position="166"/>
    </location>
</feature>
<dbReference type="InterPro" id="IPR000917">
    <property type="entry name" value="Sulfatase_N"/>
</dbReference>
<comment type="caution">
    <text evidence="9">The sequence shown here is derived from an EMBL/GenBank/DDBJ whole genome shotgun (WGS) entry which is preliminary data.</text>
</comment>
<evidence type="ECO:0000313" key="10">
    <source>
        <dbReference type="Proteomes" id="UP000032046"/>
    </source>
</evidence>
<protein>
    <recommendedName>
        <fullName evidence="8">Sulfatase N-terminal domain-containing protein</fullName>
    </recommendedName>
</protein>
<evidence type="ECO:0000256" key="3">
    <source>
        <dbReference type="ARBA" id="ARBA00022679"/>
    </source>
</evidence>
<evidence type="ECO:0000256" key="7">
    <source>
        <dbReference type="SAM" id="Phobius"/>
    </source>
</evidence>
<organism evidence="9 10">
    <name type="scientific">Prevotella pectinovora</name>
    <dbReference type="NCBI Taxonomy" id="1602169"/>
    <lineage>
        <taxon>Bacteria</taxon>
        <taxon>Pseudomonadati</taxon>
        <taxon>Bacteroidota</taxon>
        <taxon>Bacteroidia</taxon>
        <taxon>Bacteroidales</taxon>
        <taxon>Prevotellaceae</taxon>
        <taxon>Prevotella</taxon>
    </lineage>
</organism>
<dbReference type="SUPFAM" id="SSF53649">
    <property type="entry name" value="Alkaline phosphatase-like"/>
    <property type="match status" value="1"/>
</dbReference>
<evidence type="ECO:0000256" key="5">
    <source>
        <dbReference type="ARBA" id="ARBA00022989"/>
    </source>
</evidence>
<keyword evidence="3" id="KW-0808">Transferase</keyword>
<accession>A0A0D0HEE1</accession>
<dbReference type="GO" id="GO:0005886">
    <property type="term" value="C:plasma membrane"/>
    <property type="evidence" value="ECO:0007669"/>
    <property type="project" value="UniProtKB-SubCell"/>
</dbReference>
<gene>
    <name evidence="9" type="ORF">ST44_03200</name>
</gene>
<dbReference type="Pfam" id="PF00884">
    <property type="entry name" value="Sulfatase"/>
    <property type="match status" value="1"/>
</dbReference>
<keyword evidence="4 7" id="KW-0812">Transmembrane</keyword>
<keyword evidence="2" id="KW-1003">Cell membrane</keyword>
<feature type="transmembrane region" description="Helical" evidence="7">
    <location>
        <begin position="75"/>
        <end position="93"/>
    </location>
</feature>
<name>A0A0D0HEE1_9BACT</name>
<feature type="transmembrane region" description="Helical" evidence="7">
    <location>
        <begin position="119"/>
        <end position="138"/>
    </location>
</feature>
<dbReference type="AlphaFoldDB" id="A0A0D0HEE1"/>
<evidence type="ECO:0000256" key="6">
    <source>
        <dbReference type="ARBA" id="ARBA00023136"/>
    </source>
</evidence>
<keyword evidence="10" id="KW-1185">Reference proteome</keyword>
<sequence>MKYSIRKKWNEMRGFVFFTLAITLLWGMEFAFADFYDSPCNSMKDFVGQAFQWGAIEMTTFVFIWMIAANKYVFAVAYPLLTALTSAVAFFRYTMKVTVTPMTIDLTFTNDLTTTSDMITLPLILFILINLIAAIFIARWRFIRLDNLKWQWIHIIVCMALIYGIFHNGRLGIPVSNRLPFNIYASLNEYLGNKRIVADKRPAFGGKTTCGTDSIDVVFIIGETLRADHMQINGYARPTTPLLAKEKNVVSLPDIESEYWFTHESVPYIMTRADHNTKDRAYTERSFIDIFKRAGYHTSWISNQESVPTFIYFMKEADKLTYVNGGKSLYIYDSWLDDDVLPPLDSALTNGKSNSRNLIVIHSIGSHWWYNAHYPKSAARWKPELTSRVITENSRQQFINSYDNTVLYSDSFWHQVRERLRHRNAIVIYLSDHGENLGEDGQYTHANDTKEVRNAACWIWCSDKYKSRYPEKYAALERNAKKKYNTAFLFHSIIDAGDISTPYIDKKYDVFK</sequence>
<feature type="transmembrane region" description="Helical" evidence="7">
    <location>
        <begin position="49"/>
        <end position="68"/>
    </location>
</feature>
<dbReference type="GO" id="GO:0016776">
    <property type="term" value="F:phosphotransferase activity, phosphate group as acceptor"/>
    <property type="evidence" value="ECO:0007669"/>
    <property type="project" value="TreeGrafter"/>
</dbReference>
<keyword evidence="5 7" id="KW-1133">Transmembrane helix</keyword>
<dbReference type="STRING" id="1602171.ST44_03200"/>
<dbReference type="PANTHER" id="PTHR30443:SF0">
    <property type="entry name" value="PHOSPHOETHANOLAMINE TRANSFERASE EPTA"/>
    <property type="match status" value="1"/>
</dbReference>
<evidence type="ECO:0000259" key="8">
    <source>
        <dbReference type="Pfam" id="PF00884"/>
    </source>
</evidence>
<dbReference type="CDD" id="cd16017">
    <property type="entry name" value="LptA"/>
    <property type="match status" value="1"/>
</dbReference>
<evidence type="ECO:0000313" key="9">
    <source>
        <dbReference type="EMBL" id="KIP63582.1"/>
    </source>
</evidence>
<dbReference type="InterPro" id="IPR017850">
    <property type="entry name" value="Alkaline_phosphatase_core_sf"/>
</dbReference>
<dbReference type="InterPro" id="IPR058130">
    <property type="entry name" value="PEA_transf_C"/>
</dbReference>
<evidence type="ECO:0000256" key="1">
    <source>
        <dbReference type="ARBA" id="ARBA00004651"/>
    </source>
</evidence>
<evidence type="ECO:0000256" key="2">
    <source>
        <dbReference type="ARBA" id="ARBA00022475"/>
    </source>
</evidence>
<dbReference type="GO" id="GO:0009244">
    <property type="term" value="P:lipopolysaccharide core region biosynthetic process"/>
    <property type="evidence" value="ECO:0007669"/>
    <property type="project" value="TreeGrafter"/>
</dbReference>
<evidence type="ECO:0000256" key="4">
    <source>
        <dbReference type="ARBA" id="ARBA00022692"/>
    </source>
</evidence>
<dbReference type="OrthoDB" id="9786870at2"/>
<dbReference type="EMBL" id="JXQK01000040">
    <property type="protein sequence ID" value="KIP63582.1"/>
    <property type="molecule type" value="Genomic_DNA"/>
</dbReference>
<keyword evidence="6 7" id="KW-0472">Membrane</keyword>
<feature type="domain" description="Sulfatase N-terminal" evidence="8">
    <location>
        <begin position="216"/>
        <end position="498"/>
    </location>
</feature>
<dbReference type="Gene3D" id="3.40.720.10">
    <property type="entry name" value="Alkaline Phosphatase, subunit A"/>
    <property type="match status" value="1"/>
</dbReference>
<dbReference type="Proteomes" id="UP000032046">
    <property type="component" value="Unassembled WGS sequence"/>
</dbReference>
<reference evidence="9 10" key="1">
    <citation type="submission" date="2015-01" db="EMBL/GenBank/DDBJ databases">
        <title>Comparative genomics of non-oral Prevotella species.</title>
        <authorList>
            <person name="Accetto T."/>
            <person name="Nograsek B."/>
            <person name="Avgustin G."/>
        </authorList>
    </citation>
    <scope>NUCLEOTIDE SEQUENCE [LARGE SCALE GENOMIC DNA]</scope>
    <source>
        <strain evidence="9 10">P5-119</strain>
    </source>
</reference>
<proteinExistence type="predicted"/>
<dbReference type="PANTHER" id="PTHR30443">
    <property type="entry name" value="INNER MEMBRANE PROTEIN"/>
    <property type="match status" value="1"/>
</dbReference>
<comment type="subcellular location">
    <subcellularLocation>
        <location evidence="1">Cell membrane</location>
        <topology evidence="1">Multi-pass membrane protein</topology>
    </subcellularLocation>
</comment>